<organism evidence="4 5">
    <name type="scientific">Biformimicrobium ophioploci</name>
    <dbReference type="NCBI Taxonomy" id="3036711"/>
    <lineage>
        <taxon>Bacteria</taxon>
        <taxon>Pseudomonadati</taxon>
        <taxon>Pseudomonadota</taxon>
        <taxon>Gammaproteobacteria</taxon>
        <taxon>Cellvibrionales</taxon>
        <taxon>Microbulbiferaceae</taxon>
        <taxon>Biformimicrobium</taxon>
    </lineage>
</organism>
<feature type="transmembrane region" description="Helical" evidence="2">
    <location>
        <begin position="135"/>
        <end position="157"/>
    </location>
</feature>
<dbReference type="SUPFAM" id="SSF55874">
    <property type="entry name" value="ATPase domain of HSP90 chaperone/DNA topoisomerase II/histidine kinase"/>
    <property type="match status" value="1"/>
</dbReference>
<evidence type="ECO:0000313" key="4">
    <source>
        <dbReference type="EMBL" id="GMG85942.1"/>
    </source>
</evidence>
<dbReference type="Proteomes" id="UP001224392">
    <property type="component" value="Unassembled WGS sequence"/>
</dbReference>
<keyword evidence="4" id="KW-0808">Transferase</keyword>
<keyword evidence="2" id="KW-1133">Transmembrane helix</keyword>
<dbReference type="Pfam" id="PF06580">
    <property type="entry name" value="His_kinase"/>
    <property type="match status" value="1"/>
</dbReference>
<gene>
    <name evidence="4" type="ORF">MNKW57_02630</name>
</gene>
<evidence type="ECO:0000256" key="1">
    <source>
        <dbReference type="SAM" id="MobiDB-lite"/>
    </source>
</evidence>
<feature type="transmembrane region" description="Helical" evidence="2">
    <location>
        <begin position="107"/>
        <end position="129"/>
    </location>
</feature>
<reference evidence="4 5" key="1">
    <citation type="submission" date="2023-04" db="EMBL/GenBank/DDBJ databases">
        <title>Marinobulbifer ophiurae gen. nov., sp. Nov., isolate from tissue of brittle star Ophioplocus japonicus.</title>
        <authorList>
            <person name="Kawano K."/>
            <person name="Sawayama S."/>
            <person name="Nakagawa S."/>
        </authorList>
    </citation>
    <scope>NUCLEOTIDE SEQUENCE [LARGE SCALE GENOMIC DNA]</scope>
    <source>
        <strain evidence="4 5">NKW57</strain>
    </source>
</reference>
<keyword evidence="4" id="KW-0418">Kinase</keyword>
<dbReference type="GO" id="GO:0016301">
    <property type="term" value="F:kinase activity"/>
    <property type="evidence" value="ECO:0007669"/>
    <property type="project" value="UniProtKB-KW"/>
</dbReference>
<dbReference type="Gene3D" id="3.30.565.10">
    <property type="entry name" value="Histidine kinase-like ATPase, C-terminal domain"/>
    <property type="match status" value="1"/>
</dbReference>
<sequence length="382" mass="41985">MTDTSERAQSTGDMARRDKPQRGIITDGTPDAMPFLPDLCSVYSILFLLLLGELLALVLVLAGSGLYPFDWTRLGLVSLSIQWIVLPSAAVLCQLRPRLARMQPRHAGIVAYLVVLAVIAVVLLLQVRWMGHLDLGQAAGDFLVGAICAGIVLRYAYLQQQLANQQRAEMDSRWQALQSRIRPHFLFNSMNSLASLIAVDPPRAERMVLDLSALFRASLAEPRLVPVQQELALARRYLDIEALRLGARLKTDWRIGDFPAEACMPSMLLQPLLENAIVHGVARCRRGGEIVIALHTSGTGNGARLCLSVTNPLPESLSPSEGNGMATENIRLRLAALYGRHFVFEARPEAGHFNMRLEMPLTAGAVEAAWSEPVTGKREQTV</sequence>
<feature type="transmembrane region" description="Helical" evidence="2">
    <location>
        <begin position="74"/>
        <end position="95"/>
    </location>
</feature>
<keyword evidence="2" id="KW-0812">Transmembrane</keyword>
<evidence type="ECO:0000313" key="5">
    <source>
        <dbReference type="Proteomes" id="UP001224392"/>
    </source>
</evidence>
<protein>
    <submittedName>
        <fullName evidence="4">Sensor histidine kinase</fullName>
    </submittedName>
</protein>
<dbReference type="InterPro" id="IPR010559">
    <property type="entry name" value="Sig_transdc_His_kin_internal"/>
</dbReference>
<comment type="caution">
    <text evidence="4">The sequence shown here is derived from an EMBL/GenBank/DDBJ whole genome shotgun (WGS) entry which is preliminary data.</text>
</comment>
<evidence type="ECO:0000259" key="3">
    <source>
        <dbReference type="Pfam" id="PF06580"/>
    </source>
</evidence>
<dbReference type="PANTHER" id="PTHR34220:SF7">
    <property type="entry name" value="SENSOR HISTIDINE KINASE YPDA"/>
    <property type="match status" value="1"/>
</dbReference>
<dbReference type="InterPro" id="IPR036890">
    <property type="entry name" value="HATPase_C_sf"/>
</dbReference>
<keyword evidence="5" id="KW-1185">Reference proteome</keyword>
<feature type="transmembrane region" description="Helical" evidence="2">
    <location>
        <begin position="42"/>
        <end position="62"/>
    </location>
</feature>
<dbReference type="EMBL" id="BSYJ01000001">
    <property type="protein sequence ID" value="GMG85942.1"/>
    <property type="molecule type" value="Genomic_DNA"/>
</dbReference>
<dbReference type="PANTHER" id="PTHR34220">
    <property type="entry name" value="SENSOR HISTIDINE KINASE YPDA"/>
    <property type="match status" value="1"/>
</dbReference>
<keyword evidence="2" id="KW-0472">Membrane</keyword>
<name>A0ABQ6LV65_9GAMM</name>
<accession>A0ABQ6LV65</accession>
<dbReference type="InterPro" id="IPR050640">
    <property type="entry name" value="Bact_2-comp_sensor_kinase"/>
</dbReference>
<dbReference type="RefSeq" id="WP_285762464.1">
    <property type="nucleotide sequence ID" value="NZ_BSYJ01000001.1"/>
</dbReference>
<proteinExistence type="predicted"/>
<feature type="domain" description="Signal transduction histidine kinase internal region" evidence="3">
    <location>
        <begin position="173"/>
        <end position="249"/>
    </location>
</feature>
<evidence type="ECO:0000256" key="2">
    <source>
        <dbReference type="SAM" id="Phobius"/>
    </source>
</evidence>
<feature type="region of interest" description="Disordered" evidence="1">
    <location>
        <begin position="1"/>
        <end position="24"/>
    </location>
</feature>